<dbReference type="InterPro" id="IPR050557">
    <property type="entry name" value="RTX_toxin/Mannuronan_C5-epim"/>
</dbReference>
<keyword evidence="8" id="KW-0472">Membrane</keyword>
<name>A0ABV4L4B2_9GAMM</name>
<dbReference type="PROSITE" id="PS00330">
    <property type="entry name" value="HEMOLYSIN_CALCIUM"/>
    <property type="match status" value="9"/>
</dbReference>
<comment type="subcellular location">
    <subcellularLocation>
        <location evidence="1">Membrane</location>
    </subcellularLocation>
    <subcellularLocation>
        <location evidence="2">Secreted</location>
    </subcellularLocation>
</comment>
<proteinExistence type="predicted"/>
<reference evidence="10 11" key="1">
    <citation type="submission" date="2024-06" db="EMBL/GenBank/DDBJ databases">
        <authorList>
            <person name="Steensen K."/>
            <person name="Seneca J."/>
            <person name="Bartlau N."/>
            <person name="Yu A.X."/>
            <person name="Polz M.F."/>
        </authorList>
    </citation>
    <scope>NUCLEOTIDE SEQUENCE [LARGE SCALE GENOMIC DNA]</scope>
    <source>
        <strain evidence="10 11">1F260</strain>
    </source>
</reference>
<dbReference type="PANTHER" id="PTHR38340:SF1">
    <property type="entry name" value="S-LAYER PROTEIN"/>
    <property type="match status" value="1"/>
</dbReference>
<dbReference type="InterPro" id="IPR003995">
    <property type="entry name" value="RTX_toxin_determinant-A"/>
</dbReference>
<evidence type="ECO:0008006" key="12">
    <source>
        <dbReference type="Google" id="ProtNLM"/>
    </source>
</evidence>
<evidence type="ECO:0000256" key="8">
    <source>
        <dbReference type="ARBA" id="ARBA00023136"/>
    </source>
</evidence>
<dbReference type="InterPro" id="IPR011049">
    <property type="entry name" value="Serralysin-like_metalloprot_C"/>
</dbReference>
<feature type="region of interest" description="Disordered" evidence="9">
    <location>
        <begin position="703"/>
        <end position="733"/>
    </location>
</feature>
<keyword evidence="11" id="KW-1185">Reference proteome</keyword>
<accession>A0ABV4L4B2</accession>
<dbReference type="Gene3D" id="2.150.10.10">
    <property type="entry name" value="Serralysin-like metalloprotease, C-terminal"/>
    <property type="match status" value="8"/>
</dbReference>
<evidence type="ECO:0000313" key="11">
    <source>
        <dbReference type="Proteomes" id="UP001569154"/>
    </source>
</evidence>
<evidence type="ECO:0000256" key="3">
    <source>
        <dbReference type="ARBA" id="ARBA00022525"/>
    </source>
</evidence>
<dbReference type="InterPro" id="IPR001343">
    <property type="entry name" value="Hemolysn_Ca-bd"/>
</dbReference>
<dbReference type="PRINTS" id="PR00313">
    <property type="entry name" value="CABNDNGRPT"/>
</dbReference>
<evidence type="ECO:0000256" key="9">
    <source>
        <dbReference type="SAM" id="MobiDB-lite"/>
    </source>
</evidence>
<evidence type="ECO:0000313" key="10">
    <source>
        <dbReference type="EMBL" id="MEZ8082545.1"/>
    </source>
</evidence>
<dbReference type="Proteomes" id="UP001569154">
    <property type="component" value="Unassembled WGS sequence"/>
</dbReference>
<evidence type="ECO:0000256" key="1">
    <source>
        <dbReference type="ARBA" id="ARBA00004370"/>
    </source>
</evidence>
<dbReference type="EMBL" id="JBGONM010000037">
    <property type="protein sequence ID" value="MEZ8082545.1"/>
    <property type="molecule type" value="Genomic_DNA"/>
</dbReference>
<feature type="compositionally biased region" description="Gly residues" evidence="9">
    <location>
        <begin position="722"/>
        <end position="733"/>
    </location>
</feature>
<evidence type="ECO:0000256" key="7">
    <source>
        <dbReference type="ARBA" id="ARBA00023026"/>
    </source>
</evidence>
<gene>
    <name evidence="10" type="ORF">ACED35_15600</name>
</gene>
<dbReference type="SUPFAM" id="SSF51120">
    <property type="entry name" value="beta-Roll"/>
    <property type="match status" value="6"/>
</dbReference>
<keyword evidence="7" id="KW-0843">Virulence</keyword>
<dbReference type="PRINTS" id="PR01488">
    <property type="entry name" value="RTXTOXINA"/>
</dbReference>
<dbReference type="InterPro" id="IPR018511">
    <property type="entry name" value="Hemolysin-typ_Ca-bd_CS"/>
</dbReference>
<keyword evidence="5" id="KW-0677">Repeat</keyword>
<protein>
    <recommendedName>
        <fullName evidence="12">Alkaline phosphatase</fullName>
    </recommendedName>
</protein>
<keyword evidence="3" id="KW-0964">Secreted</keyword>
<evidence type="ECO:0000256" key="2">
    <source>
        <dbReference type="ARBA" id="ARBA00004613"/>
    </source>
</evidence>
<feature type="region of interest" description="Disordered" evidence="9">
    <location>
        <begin position="185"/>
        <end position="226"/>
    </location>
</feature>
<feature type="region of interest" description="Disordered" evidence="9">
    <location>
        <begin position="563"/>
        <end position="583"/>
    </location>
</feature>
<dbReference type="Pfam" id="PF00353">
    <property type="entry name" value="HemolysinCabind"/>
    <property type="match status" value="13"/>
</dbReference>
<sequence>MNINDQNLSEPNSLSLTLDELQNDAVNTALSPRVLSDIVGTNGNDTLHGDENDNRIYGLDYNDTLYGYGGDDTLYGGSRSDTLYGGDGDDKLYGMTDTTPTGPYYGLNRLYGERGNDELYGSLGVDYLYGGLHNDTLYGDQGNDRLYGEQGHDALYGGEGMDRLYGDGGNDSLYGEDGIDQLYGGAGDDFLSGGEGNDEISGDAGNDQLEGGSGDDELTGGAGNDILDGGAGDDTLVANAGNDTLYGGEGHDYIYGNEGDDTLHGQDGDDMLIGDQGDDTLFAGSGNNTLDGGSGYDRAYGASGDDTIIDSELAIGAGGKDIIFANAHTADVAIGGAGTDWVEGYGDDQVGGGSGNDVLVSFGKNDTLRGGTGDDVLLVEGSTASNSRLFGGAGDDYLSGNGEDQLLIGGSGADIFHFGHSILRSEDNIPKDAPSIGHDRIVDFEVGIDTISIDTSLANSIDDLNIEQHGITTRITLSDGSTIILNKVQAADLSASDFAFTRANTYSDKLGDWQSYADSYWGFSTRAQPDQYWHNDTNNIKKIGNNDNNVLEGSSRTAEYYDGGAGNDTLTSRGGNDNLVGGEGKDAFELQQEIRFPSTDTSTDIQTVQIEDFTVGTDTLAITFNSYNLSGFDLSALTANQVGSAAVVELNEYFHVVLKNVDASSFESEHVSYVIHGNSGNETLIGDDADNTISGEKGNDIIKGDGGDDTLDGGAGNDTVSGGSGNDQLWGGGGSDTLFGDEGNDELYAEGGNDQLDAGAGDDLLVADIGNNTLTGGAGKDTFSAGDYEEYGTQNNRYNNTVTDFDADEDSINIAHVIDDASLFHLDDSGVYRAGTLLAQNENDVVMQFSSSASFTLQNVDLDDISGEQFNFTLVGRNNANHIVGWNGNDTLIGRNGNDTLEGGNGADRLEGGVGFDTLTGGEGADTFVVDDDRSNYSVIETDTITDFVIGEDKIAFDDYYHADMDFDDFVVTQQGDDTLVQIIREYTSGGNQYSDADVNVLLKGIDAADISANDFAFFYSG</sequence>
<dbReference type="PANTHER" id="PTHR38340">
    <property type="entry name" value="S-LAYER PROTEIN"/>
    <property type="match status" value="1"/>
</dbReference>
<evidence type="ECO:0000256" key="4">
    <source>
        <dbReference type="ARBA" id="ARBA00022656"/>
    </source>
</evidence>
<comment type="caution">
    <text evidence="10">The sequence shown here is derived from an EMBL/GenBank/DDBJ whole genome shotgun (WGS) entry which is preliminary data.</text>
</comment>
<keyword evidence="4" id="KW-0800">Toxin</keyword>
<organism evidence="10 11">
    <name type="scientific">Enterovibrio norvegicus</name>
    <dbReference type="NCBI Taxonomy" id="188144"/>
    <lineage>
        <taxon>Bacteria</taxon>
        <taxon>Pseudomonadati</taxon>
        <taxon>Pseudomonadota</taxon>
        <taxon>Gammaproteobacteria</taxon>
        <taxon>Vibrionales</taxon>
        <taxon>Vibrionaceae</taxon>
        <taxon>Enterovibrio</taxon>
    </lineage>
</organism>
<evidence type="ECO:0000256" key="5">
    <source>
        <dbReference type="ARBA" id="ARBA00022737"/>
    </source>
</evidence>
<keyword evidence="6" id="KW-0106">Calcium</keyword>
<dbReference type="RefSeq" id="WP_371734888.1">
    <property type="nucleotide sequence ID" value="NZ_JBGONM010000037.1"/>
</dbReference>
<evidence type="ECO:0000256" key="6">
    <source>
        <dbReference type="ARBA" id="ARBA00022837"/>
    </source>
</evidence>